<name>A0ABZ3IQP9_9FIRM</name>
<reference evidence="2" key="1">
    <citation type="submission" date="2024-05" db="EMBL/GenBank/DDBJ databases">
        <title>Isolation and characterization of Sporomusa carbonis sp. nov., a carboxydotrophic hydrogenogen in the genus of Sporomusa isolated from a charcoal burning pile.</title>
        <authorList>
            <person name="Boeer T."/>
            <person name="Rosenbaum F."/>
            <person name="Eysell L."/>
            <person name="Mueller V."/>
            <person name="Daniel R."/>
            <person name="Poehlein A."/>
        </authorList>
    </citation>
    <scope>NUCLEOTIDE SEQUENCE [LARGE SCALE GENOMIC DNA]</scope>
    <source>
        <strain evidence="2">DSM 10669</strain>
    </source>
</reference>
<accession>A0ABZ3IQP9</accession>
<dbReference type="RefSeq" id="WP_094606130.1">
    <property type="nucleotide sequence ID" value="NZ_CP155573.1"/>
</dbReference>
<protein>
    <recommendedName>
        <fullName evidence="1">Flagellin N-terminal domain-containing protein</fullName>
    </recommendedName>
</protein>
<keyword evidence="3" id="KW-1185">Reference proteome</keyword>
<dbReference type="Proteomes" id="UP000216752">
    <property type="component" value="Chromosome"/>
</dbReference>
<sequence length="542" mass="59495">MSWLSRLDTSFTNSQDNEINKIKAQTETTEPLESISNKVASLDDNGITINLSERAIQQKKKLTLPTSYQTDDMSLLKTANDSLNEIQSLLQYGKALAIQATQTESTDTKQFLQNELTRISEKIDNISHSTEYKNTNLFVDSNELSVNDKKIIQCLKSDWLEEAEKLVLDRYGLSADGANLKIVLDETPQQYLAAIEYHYGTDGKATNQILHIAIDTALPANLPDGGEHPYYDDRVIAHEMVHAIMGRTMNFSSLPNWFKEGTAEFIHGANERVATDLARNGGGIEGAQAIQNALGDGTNDTWVGNSIQYSSSAMAVRYLHEQIQADGHSGGIKDLLNDLKNNPTEDLDQALSHVSNYADTRAFVNDFVANGNGASFIHKLEQSCELTKTLLGGDTGGIGGSSVDGGPVRTAKSVVPDIYYPNEKPLKHFNVIWPTQDNQIKTSIPLTTTESGTLNYTRFKIDSKVLNLNNVDLVNASDKAIISLDNAMSYISKGQIYINTLLGTLVTNISATIKNNITKSTQLLALHSRQDPISVLHLIATT</sequence>
<evidence type="ECO:0000313" key="3">
    <source>
        <dbReference type="Proteomes" id="UP000216752"/>
    </source>
</evidence>
<evidence type="ECO:0000313" key="2">
    <source>
        <dbReference type="EMBL" id="XFO67743.1"/>
    </source>
</evidence>
<dbReference type="NCBIfam" id="NF033876">
    <property type="entry name" value="flagella_HExxH"/>
    <property type="match status" value="1"/>
</dbReference>
<feature type="domain" description="Flagellin N-terminal" evidence="1">
    <location>
        <begin position="40"/>
        <end position="142"/>
    </location>
</feature>
<dbReference type="EMBL" id="CP155573">
    <property type="protein sequence ID" value="XFO67743.1"/>
    <property type="molecule type" value="Genomic_DNA"/>
</dbReference>
<dbReference type="Pfam" id="PF00669">
    <property type="entry name" value="Flagellin_N"/>
    <property type="match status" value="1"/>
</dbReference>
<evidence type="ECO:0000259" key="1">
    <source>
        <dbReference type="Pfam" id="PF00669"/>
    </source>
</evidence>
<dbReference type="Gene3D" id="1.20.1330.10">
    <property type="entry name" value="f41 fragment of flagellin, N-terminal domain"/>
    <property type="match status" value="1"/>
</dbReference>
<gene>
    <name evidence="2" type="ORF">SPSIL_039620</name>
</gene>
<organism evidence="2 3">
    <name type="scientific">Sporomusa silvacetica DSM 10669</name>
    <dbReference type="NCBI Taxonomy" id="1123289"/>
    <lineage>
        <taxon>Bacteria</taxon>
        <taxon>Bacillati</taxon>
        <taxon>Bacillota</taxon>
        <taxon>Negativicutes</taxon>
        <taxon>Selenomonadales</taxon>
        <taxon>Sporomusaceae</taxon>
        <taxon>Sporomusa</taxon>
    </lineage>
</organism>
<proteinExistence type="predicted"/>
<dbReference type="InterPro" id="IPR001029">
    <property type="entry name" value="Flagellin_N"/>
</dbReference>
<dbReference type="SUPFAM" id="SSF64518">
    <property type="entry name" value="Phase 1 flagellin"/>
    <property type="match status" value="1"/>
</dbReference>
<dbReference type="Gene3D" id="1.10.390.20">
    <property type="match status" value="1"/>
</dbReference>